<dbReference type="PANTHER" id="PTHR10728:SF40">
    <property type="entry name" value="PATATIN FAMILY PROTEIN"/>
    <property type="match status" value="1"/>
</dbReference>
<gene>
    <name evidence="3" type="ORF">OKA05_28510</name>
</gene>
<keyword evidence="2" id="KW-0472">Membrane</keyword>
<dbReference type="RefSeq" id="WP_264490636.1">
    <property type="nucleotide sequence ID" value="NZ_JAPDDT010000029.1"/>
</dbReference>
<dbReference type="Proteomes" id="UP001320876">
    <property type="component" value="Unassembled WGS sequence"/>
</dbReference>
<keyword evidence="4" id="KW-1185">Reference proteome</keyword>
<accession>A0ABT3GSP9</accession>
<feature type="transmembrane region" description="Helical" evidence="2">
    <location>
        <begin position="466"/>
        <end position="486"/>
    </location>
</feature>
<name>A0ABT3GSP9_9BACT</name>
<feature type="transmembrane region" description="Helical" evidence="2">
    <location>
        <begin position="366"/>
        <end position="388"/>
    </location>
</feature>
<keyword evidence="2" id="KW-1133">Transmembrane helix</keyword>
<evidence type="ECO:0000313" key="4">
    <source>
        <dbReference type="Proteomes" id="UP001320876"/>
    </source>
</evidence>
<evidence type="ECO:0000256" key="1">
    <source>
        <dbReference type="SAM" id="MobiDB-lite"/>
    </source>
</evidence>
<dbReference type="SUPFAM" id="SSF52151">
    <property type="entry name" value="FabD/lysophospholipase-like"/>
    <property type="match status" value="1"/>
</dbReference>
<feature type="transmembrane region" description="Helical" evidence="2">
    <location>
        <begin position="546"/>
        <end position="569"/>
    </location>
</feature>
<feature type="transmembrane region" description="Helical" evidence="2">
    <location>
        <begin position="513"/>
        <end position="534"/>
    </location>
</feature>
<feature type="transmembrane region" description="Helical" evidence="2">
    <location>
        <begin position="292"/>
        <end position="308"/>
    </location>
</feature>
<protein>
    <recommendedName>
        <fullName evidence="5">PNPLA domain-containing protein</fullName>
    </recommendedName>
</protein>
<feature type="transmembrane region" description="Helical" evidence="2">
    <location>
        <begin position="329"/>
        <end position="346"/>
    </location>
</feature>
<dbReference type="InterPro" id="IPR016035">
    <property type="entry name" value="Acyl_Trfase/lysoPLipase"/>
</dbReference>
<sequence length="999" mass="110948">MSSRRKLLTFQELVKSEHDQLERASKAEASLSGAPYTPRQFQGEVELDAESGEPWLVKNPTPRVGLALSGGGIRSATFGLGLLQSLSRQRVLGLVDYMGTVSGGGYLGGFWTAWKQRTGNKEVFPGAEDEPGRETGKSGRAGPGERAEIRHLREFSRFLAPRIGLNEPETWNAVAAVLGGMFPTLLATMAAIVLAVYAWLGLGYLALGNRPALLERLVELNWSIILERPYLVVAGGLVAVFGASLFFSKVRQLLGAERPRSGNWIASYAGVFVVGLMLLGVCWWHAPIRLESYMAVFGLASIGLHVWFERLAWKGNRSERGRHELMWQVAYWIMALATTALGMWVVDLCSGLETASKQPEELGYALGFAPAIGWASAALAVAVVWILVEGIACLAEWFFRLKDPSWDAQGELRLRRAQLQEKLTSSYLKWACVFAAIVLVWNLAFWTEGFLAGQAGTTIGTTKAMGVSIGASGGLTVIFTGLFALVRNWLTKPDKKSVGGSVWEIFKRAFKQWLPMAAATAGALCLIVFTILLMKYYGLQATQRGNFFWAALLIVVIAVKFFDPAYVSLHGFYRARIARAYLGAAFVKGREWERYVEREGKIKGDIETAIKNATGEEKDLLTKLRARANEARRSKPSSRDNRFTSERPVDDLCLTKLEHPDVRPIHLICCAANHLSGDDLPNLYRGARSAVLSQRGITLGDDTVKPSDWDPPLMLSSAQTASAAAFNPQMGEKSFLLGRGGSFLMTALNLRLGLWVMNPVRVRADEDKWILKGRLLETEESLSGLECFWKALKRLIKQRPGQAFYAELIRSSKCLPEDRHANLHLSDGAHFENLGLYELIRRHCTCIIVSDAGQDETVAFDDLGNAIRRVREDFGVEIEISLDPLRPDEQRISGQHAVVGTIYYNGREGNDKGTLIYIKPSLTGDEPADIQQYRTRNKKFPHESTGDQFFSEAQWESYRRLGEHTGDEVFAFLTELTKEERKQAVTVFEKAREKTSMLG</sequence>
<comment type="caution">
    <text evidence="3">The sequence shown here is derived from an EMBL/GenBank/DDBJ whole genome shotgun (WGS) entry which is preliminary data.</text>
</comment>
<evidence type="ECO:0008006" key="5">
    <source>
        <dbReference type="Google" id="ProtNLM"/>
    </source>
</evidence>
<organism evidence="3 4">
    <name type="scientific">Luteolibacter arcticus</name>
    <dbReference type="NCBI Taxonomy" id="1581411"/>
    <lineage>
        <taxon>Bacteria</taxon>
        <taxon>Pseudomonadati</taxon>
        <taxon>Verrucomicrobiota</taxon>
        <taxon>Verrucomicrobiia</taxon>
        <taxon>Verrucomicrobiales</taxon>
        <taxon>Verrucomicrobiaceae</taxon>
        <taxon>Luteolibacter</taxon>
    </lineage>
</organism>
<feature type="region of interest" description="Disordered" evidence="1">
    <location>
        <begin position="123"/>
        <end position="144"/>
    </location>
</feature>
<feature type="transmembrane region" description="Helical" evidence="2">
    <location>
        <begin position="427"/>
        <end position="446"/>
    </location>
</feature>
<feature type="transmembrane region" description="Helical" evidence="2">
    <location>
        <begin position="228"/>
        <end position="247"/>
    </location>
</feature>
<feature type="compositionally biased region" description="Basic and acidic residues" evidence="1">
    <location>
        <begin position="130"/>
        <end position="144"/>
    </location>
</feature>
<keyword evidence="2" id="KW-0812">Transmembrane</keyword>
<proteinExistence type="predicted"/>
<dbReference type="PANTHER" id="PTHR10728">
    <property type="entry name" value="CYTOSOLIC PHOSPHOLIPASE A2"/>
    <property type="match status" value="1"/>
</dbReference>
<reference evidence="3 4" key="1">
    <citation type="submission" date="2022-10" db="EMBL/GenBank/DDBJ databases">
        <title>Luteolibacter arcticus strain CCTCC AB 2014275, whole genome shotgun sequencing project.</title>
        <authorList>
            <person name="Zhao G."/>
            <person name="Shen L."/>
        </authorList>
    </citation>
    <scope>NUCLEOTIDE SEQUENCE [LARGE SCALE GENOMIC DNA]</scope>
    <source>
        <strain evidence="3 4">CCTCC AB 2014275</strain>
    </source>
</reference>
<evidence type="ECO:0000313" key="3">
    <source>
        <dbReference type="EMBL" id="MCW1926528.1"/>
    </source>
</evidence>
<dbReference type="Gene3D" id="3.40.1090.10">
    <property type="entry name" value="Cytosolic phospholipase A2 catalytic domain"/>
    <property type="match status" value="1"/>
</dbReference>
<feature type="transmembrane region" description="Helical" evidence="2">
    <location>
        <begin position="268"/>
        <end position="286"/>
    </location>
</feature>
<dbReference type="EMBL" id="JAPDDT010000029">
    <property type="protein sequence ID" value="MCW1926528.1"/>
    <property type="molecule type" value="Genomic_DNA"/>
</dbReference>
<evidence type="ECO:0000256" key="2">
    <source>
        <dbReference type="SAM" id="Phobius"/>
    </source>
</evidence>
<feature type="transmembrane region" description="Helical" evidence="2">
    <location>
        <begin position="185"/>
        <end position="208"/>
    </location>
</feature>